<protein>
    <submittedName>
        <fullName evidence="2">Putative bactericidal permeability-increasing protein</fullName>
    </submittedName>
</protein>
<evidence type="ECO:0000313" key="3">
    <source>
        <dbReference type="Proteomes" id="UP000230750"/>
    </source>
</evidence>
<proteinExistence type="predicted"/>
<dbReference type="FunFam" id="3.15.20.10:FF:000001">
    <property type="entry name" value="Phospholipid transfer protein"/>
    <property type="match status" value="1"/>
</dbReference>
<evidence type="ECO:0000259" key="1">
    <source>
        <dbReference type="SMART" id="SM00329"/>
    </source>
</evidence>
<dbReference type="GO" id="GO:0005615">
    <property type="term" value="C:extracellular space"/>
    <property type="evidence" value="ECO:0007669"/>
    <property type="project" value="TreeGrafter"/>
</dbReference>
<dbReference type="SMART" id="SM00329">
    <property type="entry name" value="BPI2"/>
    <property type="match status" value="1"/>
</dbReference>
<keyword evidence="3" id="KW-1185">Reference proteome</keyword>
<evidence type="ECO:0000313" key="2">
    <source>
        <dbReference type="EMBL" id="PIK37598.1"/>
    </source>
</evidence>
<accession>A0A2G8JPH6</accession>
<dbReference type="InterPro" id="IPR017943">
    <property type="entry name" value="Bactericidal_perm-incr_a/b_dom"/>
</dbReference>
<dbReference type="AlphaFoldDB" id="A0A2G8JPH6"/>
<dbReference type="Gene3D" id="3.15.10.10">
    <property type="entry name" value="Bactericidal permeability-increasing protein, domain 1"/>
    <property type="match status" value="1"/>
</dbReference>
<dbReference type="EMBL" id="MRZV01001477">
    <property type="protein sequence ID" value="PIK37598.1"/>
    <property type="molecule type" value="Genomic_DNA"/>
</dbReference>
<organism evidence="2 3">
    <name type="scientific">Stichopus japonicus</name>
    <name type="common">Sea cucumber</name>
    <dbReference type="NCBI Taxonomy" id="307972"/>
    <lineage>
        <taxon>Eukaryota</taxon>
        <taxon>Metazoa</taxon>
        <taxon>Echinodermata</taxon>
        <taxon>Eleutherozoa</taxon>
        <taxon>Echinozoa</taxon>
        <taxon>Holothuroidea</taxon>
        <taxon>Aspidochirotacea</taxon>
        <taxon>Aspidochirotida</taxon>
        <taxon>Stichopodidae</taxon>
        <taxon>Apostichopus</taxon>
    </lineage>
</organism>
<dbReference type="Proteomes" id="UP000230750">
    <property type="component" value="Unassembled WGS sequence"/>
</dbReference>
<sequence>MNLQLNDDVTLTVRVINYPNVEVVDFDIPISELRAGPGPKLTISASNMYMKLSGNFEVKFFGSHSGDFDAFIKNISLSISVFVAESDGRPSVDTSSSYCTFNVRDVYLDLHGHKFISRKLADRINDYLNDNGCSEIVDAVNTQLQQRLTKLTMVASIYEGMELDYSLLRTPTVTDHVFDITHKGEVYATGHHSEMPGPRPRFPVGSDQSRMFYVWISDYLINSAGYVLHNIGYLHYNVTQDDIPDGSEVSLNTSQFPMAMLFPQVRKLFPDMMTQFHIQSTKQPVVNTTAEKVTFTVNGEISAYVTNPKNTLTYLFTLGFEFSASVKVAIKRQNVTWVSYFESVSLELVDSAIGDVKIDFLKSVLPSAITKYVIPRVNAMGAIGKEIPSFEDYHSSNAFICQGERFLKFGTDLRFYSPAEKVFEELFELFISK</sequence>
<dbReference type="GO" id="GO:0008289">
    <property type="term" value="F:lipid binding"/>
    <property type="evidence" value="ECO:0007669"/>
    <property type="project" value="InterPro"/>
</dbReference>
<comment type="caution">
    <text evidence="2">The sequence shown here is derived from an EMBL/GenBank/DDBJ whole genome shotgun (WGS) entry which is preliminary data.</text>
</comment>
<dbReference type="Gene3D" id="3.15.20.10">
    <property type="entry name" value="Bactericidal permeability-increasing protein, domain 2"/>
    <property type="match status" value="1"/>
</dbReference>
<dbReference type="Pfam" id="PF02886">
    <property type="entry name" value="LBP_BPI_CETP_C"/>
    <property type="match status" value="1"/>
</dbReference>
<name>A0A2G8JPH6_STIJA</name>
<dbReference type="InterPro" id="IPR001124">
    <property type="entry name" value="Lipid-bd_serum_glycop_C"/>
</dbReference>
<gene>
    <name evidence="2" type="ORF">BSL78_25574</name>
</gene>
<feature type="domain" description="Lipid-binding serum glycoprotein C-terminal" evidence="1">
    <location>
        <begin position="206"/>
        <end position="411"/>
    </location>
</feature>
<dbReference type="SUPFAM" id="SSF55394">
    <property type="entry name" value="Bactericidal permeability-increasing protein, BPI"/>
    <property type="match status" value="2"/>
</dbReference>
<dbReference type="PANTHER" id="PTHR10504">
    <property type="entry name" value="BACTERICIDAL PERMEABILITY-INCREASING BPI PROTEIN-RELATED"/>
    <property type="match status" value="1"/>
</dbReference>
<reference evidence="2 3" key="1">
    <citation type="journal article" date="2017" name="PLoS Biol.">
        <title>The sea cucumber genome provides insights into morphological evolution and visceral regeneration.</title>
        <authorList>
            <person name="Zhang X."/>
            <person name="Sun L."/>
            <person name="Yuan J."/>
            <person name="Sun Y."/>
            <person name="Gao Y."/>
            <person name="Zhang L."/>
            <person name="Li S."/>
            <person name="Dai H."/>
            <person name="Hamel J.F."/>
            <person name="Liu C."/>
            <person name="Yu Y."/>
            <person name="Liu S."/>
            <person name="Lin W."/>
            <person name="Guo K."/>
            <person name="Jin S."/>
            <person name="Xu P."/>
            <person name="Storey K.B."/>
            <person name="Huan P."/>
            <person name="Zhang T."/>
            <person name="Zhou Y."/>
            <person name="Zhang J."/>
            <person name="Lin C."/>
            <person name="Li X."/>
            <person name="Xing L."/>
            <person name="Huo D."/>
            <person name="Sun M."/>
            <person name="Wang L."/>
            <person name="Mercier A."/>
            <person name="Li F."/>
            <person name="Yang H."/>
            <person name="Xiang J."/>
        </authorList>
    </citation>
    <scope>NUCLEOTIDE SEQUENCE [LARGE SCALE GENOMIC DNA]</scope>
    <source>
        <strain evidence="2">Shaxun</strain>
        <tissue evidence="2">Muscle</tissue>
    </source>
</reference>
<dbReference type="PANTHER" id="PTHR10504:SF131">
    <property type="entry name" value="BPI2 DOMAIN-CONTAINING PROTEIN"/>
    <property type="match status" value="1"/>
</dbReference>
<dbReference type="OrthoDB" id="10255543at2759"/>
<dbReference type="InterPro" id="IPR032942">
    <property type="entry name" value="BPI/LBP/Plunc"/>
</dbReference>